<accession>A0A3N4JTN5</accession>
<evidence type="ECO:0000313" key="5">
    <source>
        <dbReference type="EMBL" id="RPB01714.1"/>
    </source>
</evidence>
<feature type="compositionally biased region" description="Low complexity" evidence="3">
    <location>
        <begin position="603"/>
        <end position="629"/>
    </location>
</feature>
<evidence type="ECO:0000256" key="2">
    <source>
        <dbReference type="ARBA" id="ARBA00023242"/>
    </source>
</evidence>
<dbReference type="PROSITE" id="PS50048">
    <property type="entry name" value="ZN2_CY6_FUNGAL_2"/>
    <property type="match status" value="1"/>
</dbReference>
<proteinExistence type="predicted"/>
<dbReference type="Gene3D" id="4.10.240.10">
    <property type="entry name" value="Zn(2)-C6 fungal-type DNA-binding domain"/>
    <property type="match status" value="1"/>
</dbReference>
<dbReference type="Pfam" id="PF00172">
    <property type="entry name" value="Zn_clus"/>
    <property type="match status" value="1"/>
</dbReference>
<dbReference type="InterPro" id="IPR001138">
    <property type="entry name" value="Zn2Cys6_DnaBD"/>
</dbReference>
<gene>
    <name evidence="5" type="ORF">L873DRAFT_1788072</name>
</gene>
<dbReference type="SUPFAM" id="SSF57701">
    <property type="entry name" value="Zn2/Cys6 DNA-binding domain"/>
    <property type="match status" value="1"/>
</dbReference>
<sequence length="788" mass="86870">MATTAEGATTAPATKAATSARHLRSRTGCWVCRLRKKKCDESRPTCRQCANLRIQCDGYEDVQPVWMRDEEAARKKKEEIKFQIGKRGRRRKKAQAREEMVRINGSGGADGGASKEDEKTQPPGCSVADHPRYDFVTYSDYGIPLLNGFEWEGRKYDFGLLGGQELPDGCHRCPVRCSSPPAGQSKGVGYSSRSPVQGSGNCGGFENMDTRAKEILLENINSNILVVGHGPPPLLPPSSPSPLAARSFGKRVFEGDEITESDHKGPERSRSLSISTITINAFSASRFSDPYLATPMELCDDQEVSLVKHFVRYSFPHHYQGMAEPIRHECLREIVVPLMCSSPSFLRGCMSNSAIHLSYMESDPKEKEVYLDQGSERMIECIGGLRKALSKGSNLEGTLASVLSLVAFEASSNHLNWEPHVAAAIECLVRLNYLNRPVQTTTSKFMASRVIWIDILSACTLGRAPELWASYRKILSRPSHEHGCFGLLEVMGCDDTVMYLLSEVMCIEQYKLKALDDGNISWEKGKAKAIELDRQLKEVELPMAVLSPMETGRVEPEIESENGIQDGLGMDEGGKKVEEQGPSASLGIAEPMLVECEEEGDTSPRAEPSSPTSSTPATSPESSPTSSPAISHRAASSPATSATYIPTLSNNSFPLPPQPPPYILIRTITAAYRNAARIHLWANGLGYFPRLGFLQSLLEELIVILSLLPARANRTVGWPILIGGCLAITESDREFFLSKCQGMEVVAKIMREVWRRRDRDEAKWGIGVGAEVHWRNVMRECGWEVLLA</sequence>
<protein>
    <recommendedName>
        <fullName evidence="4">Zn(2)-C6 fungal-type domain-containing protein</fullName>
    </recommendedName>
</protein>
<dbReference type="STRING" id="1336337.A0A3N4JTN5"/>
<dbReference type="AlphaFoldDB" id="A0A3N4JTN5"/>
<dbReference type="PANTHER" id="PTHR37534">
    <property type="entry name" value="TRANSCRIPTIONAL ACTIVATOR PROTEIN UGA3"/>
    <property type="match status" value="1"/>
</dbReference>
<evidence type="ECO:0000259" key="4">
    <source>
        <dbReference type="PROSITE" id="PS50048"/>
    </source>
</evidence>
<dbReference type="InterPro" id="IPR021858">
    <property type="entry name" value="Fun_TF"/>
</dbReference>
<evidence type="ECO:0000313" key="6">
    <source>
        <dbReference type="Proteomes" id="UP000276215"/>
    </source>
</evidence>
<feature type="domain" description="Zn(2)-C6 fungal-type" evidence="4">
    <location>
        <begin position="28"/>
        <end position="56"/>
    </location>
</feature>
<dbReference type="SMART" id="SM00066">
    <property type="entry name" value="GAL4"/>
    <property type="match status" value="1"/>
</dbReference>
<dbReference type="Proteomes" id="UP000276215">
    <property type="component" value="Unassembled WGS sequence"/>
</dbReference>
<keyword evidence="6" id="KW-1185">Reference proteome</keyword>
<name>A0A3N4JTN5_9PEZI</name>
<dbReference type="CDD" id="cd00067">
    <property type="entry name" value="GAL4"/>
    <property type="match status" value="1"/>
</dbReference>
<organism evidence="5 6">
    <name type="scientific">Choiromyces venosus 120613-1</name>
    <dbReference type="NCBI Taxonomy" id="1336337"/>
    <lineage>
        <taxon>Eukaryota</taxon>
        <taxon>Fungi</taxon>
        <taxon>Dikarya</taxon>
        <taxon>Ascomycota</taxon>
        <taxon>Pezizomycotina</taxon>
        <taxon>Pezizomycetes</taxon>
        <taxon>Pezizales</taxon>
        <taxon>Tuberaceae</taxon>
        <taxon>Choiromyces</taxon>
    </lineage>
</organism>
<feature type="region of interest" description="Disordered" evidence="3">
    <location>
        <begin position="181"/>
        <end position="202"/>
    </location>
</feature>
<reference evidence="5 6" key="1">
    <citation type="journal article" date="2018" name="Nat. Ecol. Evol.">
        <title>Pezizomycetes genomes reveal the molecular basis of ectomycorrhizal truffle lifestyle.</title>
        <authorList>
            <person name="Murat C."/>
            <person name="Payen T."/>
            <person name="Noel B."/>
            <person name="Kuo A."/>
            <person name="Morin E."/>
            <person name="Chen J."/>
            <person name="Kohler A."/>
            <person name="Krizsan K."/>
            <person name="Balestrini R."/>
            <person name="Da Silva C."/>
            <person name="Montanini B."/>
            <person name="Hainaut M."/>
            <person name="Levati E."/>
            <person name="Barry K.W."/>
            <person name="Belfiori B."/>
            <person name="Cichocki N."/>
            <person name="Clum A."/>
            <person name="Dockter R.B."/>
            <person name="Fauchery L."/>
            <person name="Guy J."/>
            <person name="Iotti M."/>
            <person name="Le Tacon F."/>
            <person name="Lindquist E.A."/>
            <person name="Lipzen A."/>
            <person name="Malagnac F."/>
            <person name="Mello A."/>
            <person name="Molinier V."/>
            <person name="Miyauchi S."/>
            <person name="Poulain J."/>
            <person name="Riccioni C."/>
            <person name="Rubini A."/>
            <person name="Sitrit Y."/>
            <person name="Splivallo R."/>
            <person name="Traeger S."/>
            <person name="Wang M."/>
            <person name="Zifcakova L."/>
            <person name="Wipf D."/>
            <person name="Zambonelli A."/>
            <person name="Paolocci F."/>
            <person name="Nowrousian M."/>
            <person name="Ottonello S."/>
            <person name="Baldrian P."/>
            <person name="Spatafora J.W."/>
            <person name="Henrissat B."/>
            <person name="Nagy L.G."/>
            <person name="Aury J.M."/>
            <person name="Wincker P."/>
            <person name="Grigoriev I.V."/>
            <person name="Bonfante P."/>
            <person name="Martin F.M."/>
        </authorList>
    </citation>
    <scope>NUCLEOTIDE SEQUENCE [LARGE SCALE GENOMIC DNA]</scope>
    <source>
        <strain evidence="5 6">120613-1</strain>
    </source>
</reference>
<dbReference type="PANTHER" id="PTHR37534:SF20">
    <property type="entry name" value="PRO1A C6 ZINK-FINGER PROTEIN"/>
    <property type="match status" value="1"/>
</dbReference>
<evidence type="ECO:0000256" key="1">
    <source>
        <dbReference type="ARBA" id="ARBA00004123"/>
    </source>
</evidence>
<feature type="region of interest" description="Disordered" evidence="3">
    <location>
        <begin position="552"/>
        <end position="636"/>
    </location>
</feature>
<feature type="region of interest" description="Disordered" evidence="3">
    <location>
        <begin position="86"/>
        <end position="127"/>
    </location>
</feature>
<dbReference type="PROSITE" id="PS00463">
    <property type="entry name" value="ZN2_CY6_FUNGAL_1"/>
    <property type="match status" value="1"/>
</dbReference>
<dbReference type="GO" id="GO:0000981">
    <property type="term" value="F:DNA-binding transcription factor activity, RNA polymerase II-specific"/>
    <property type="evidence" value="ECO:0007669"/>
    <property type="project" value="InterPro"/>
</dbReference>
<dbReference type="GO" id="GO:0008270">
    <property type="term" value="F:zinc ion binding"/>
    <property type="evidence" value="ECO:0007669"/>
    <property type="project" value="InterPro"/>
</dbReference>
<dbReference type="InterPro" id="IPR036864">
    <property type="entry name" value="Zn2-C6_fun-type_DNA-bd_sf"/>
</dbReference>
<dbReference type="EMBL" id="ML120371">
    <property type="protein sequence ID" value="RPB01714.1"/>
    <property type="molecule type" value="Genomic_DNA"/>
</dbReference>
<feature type="region of interest" description="Disordered" evidence="3">
    <location>
        <begin position="1"/>
        <end position="20"/>
    </location>
</feature>
<keyword evidence="2" id="KW-0539">Nucleus</keyword>
<evidence type="ECO:0000256" key="3">
    <source>
        <dbReference type="SAM" id="MobiDB-lite"/>
    </source>
</evidence>
<comment type="subcellular location">
    <subcellularLocation>
        <location evidence="1">Nucleus</location>
    </subcellularLocation>
</comment>
<dbReference type="OrthoDB" id="5294180at2759"/>
<dbReference type="GO" id="GO:0005634">
    <property type="term" value="C:nucleus"/>
    <property type="evidence" value="ECO:0007669"/>
    <property type="project" value="UniProtKB-SubCell"/>
</dbReference>
<dbReference type="Pfam" id="PF11951">
    <property type="entry name" value="Fungal_trans_2"/>
    <property type="match status" value="2"/>
</dbReference>